<feature type="region of interest" description="Disordered" evidence="1">
    <location>
        <begin position="250"/>
        <end position="274"/>
    </location>
</feature>
<organism evidence="4">
    <name type="scientific">Gongylonema pulchrum</name>
    <dbReference type="NCBI Taxonomy" id="637853"/>
    <lineage>
        <taxon>Eukaryota</taxon>
        <taxon>Metazoa</taxon>
        <taxon>Ecdysozoa</taxon>
        <taxon>Nematoda</taxon>
        <taxon>Chromadorea</taxon>
        <taxon>Rhabditida</taxon>
        <taxon>Spirurina</taxon>
        <taxon>Spiruromorpha</taxon>
        <taxon>Spiruroidea</taxon>
        <taxon>Gongylonematidae</taxon>
        <taxon>Gongylonema</taxon>
    </lineage>
</organism>
<evidence type="ECO:0000313" key="4">
    <source>
        <dbReference type="WBParaSite" id="GPUH_0000026101-mRNA-1"/>
    </source>
</evidence>
<feature type="compositionally biased region" description="Basic and acidic residues" evidence="1">
    <location>
        <begin position="261"/>
        <end position="273"/>
    </location>
</feature>
<reference evidence="2 3" key="2">
    <citation type="submission" date="2018-11" db="EMBL/GenBank/DDBJ databases">
        <authorList>
            <consortium name="Pathogen Informatics"/>
        </authorList>
    </citation>
    <scope>NUCLEOTIDE SEQUENCE [LARGE SCALE GENOMIC DNA]</scope>
</reference>
<keyword evidence="3" id="KW-1185">Reference proteome</keyword>
<evidence type="ECO:0000313" key="3">
    <source>
        <dbReference type="Proteomes" id="UP000271098"/>
    </source>
</evidence>
<sequence>MEPNELESTNGDDPVKASAATVLDTVASIADEGTQKIKAVRDTMVEKCLEKIVEAKAELDTLKKETDKTSFVKLEEIKQATELDFAGALNKGKKEFGEFTEDVCGKVSDKIDQEVTEIGAKLEETEAHLDEFVKELGKTHSGTVTELGRKSEITKKLGEAKSRFDDNIKEIVGAVSGNIGEFEQSKREDNDKFSLFSRGAEEAPTEAPKSFGELREEDDGLAVESLDEGEAELMELKKKAAEEKKGIQDNLGSISGSLKDVASESSRKIGEKVDESEEYFNKTFGDAHYNEQPKDLSNLPHLSSTEKSMPEIKNLPELEQSWPAEGDFASTGNVFKEFDSPGSFSENVNKSREFLKENKHENQTEKAHKKMKHDQACLGDASIFIPGFQSGNLYSPNERKIVADEHVSGTDVAGSEEVRGKSKDHEECFTDLRLEHESDAAVDSARKELFDSFPGEASSKLDSENKLPKQNIYHEHKEKVVHEHMGGIYIKEGEGMGEEKGGDFEKTSGGLQLQQGLNEDKPSDAVNKTLNELLDDISQKVQEKGKESLNEEIQRSEKDGGVVGENLGHNYAQEIKESEERKEVSCSEKSCRDFLTEARPDQIGSKQDFLGEADFGGLQRTIKDVFNRNVEKTGQDVVEEKLSGTQWLQGELPGVEKVPPEGENILEPVGFQSSHAPEVQCDQWLPSTKLEDFVSGKVGDVDKILEEALNVQKKSDLPSATHDSITLEEAGGVDQATGTKASTFQHILKINFRAT</sequence>
<reference evidence="4" key="1">
    <citation type="submission" date="2016-06" db="UniProtKB">
        <authorList>
            <consortium name="WormBaseParasite"/>
        </authorList>
    </citation>
    <scope>IDENTIFICATION</scope>
</reference>
<accession>A0A183CUX1</accession>
<name>A0A183CUX1_9BILA</name>
<dbReference type="WBParaSite" id="GPUH_0000026101-mRNA-1">
    <property type="protein sequence ID" value="GPUH_0000026101-mRNA-1"/>
    <property type="gene ID" value="GPUH_0000026101"/>
</dbReference>
<gene>
    <name evidence="2" type="ORF">GPUH_LOCUS262</name>
</gene>
<dbReference type="AlphaFoldDB" id="A0A183CUX1"/>
<proteinExistence type="predicted"/>
<dbReference type="Proteomes" id="UP000271098">
    <property type="component" value="Unassembled WGS sequence"/>
</dbReference>
<evidence type="ECO:0000313" key="2">
    <source>
        <dbReference type="EMBL" id="VDK27711.1"/>
    </source>
</evidence>
<dbReference type="EMBL" id="UYRT01000201">
    <property type="protein sequence ID" value="VDK27711.1"/>
    <property type="molecule type" value="Genomic_DNA"/>
</dbReference>
<evidence type="ECO:0000256" key="1">
    <source>
        <dbReference type="SAM" id="MobiDB-lite"/>
    </source>
</evidence>
<protein>
    <submittedName>
        <fullName evidence="2 4">Uncharacterized protein</fullName>
    </submittedName>
</protein>